<feature type="domain" description="Bacterial transcriptional activator" evidence="2">
    <location>
        <begin position="102"/>
        <end position="247"/>
    </location>
</feature>
<dbReference type="InterPro" id="IPR019734">
    <property type="entry name" value="TPR_rpt"/>
</dbReference>
<dbReference type="InterPro" id="IPR051677">
    <property type="entry name" value="AfsR-DnrI-RedD_regulator"/>
</dbReference>
<evidence type="ECO:0000313" key="3">
    <source>
        <dbReference type="EMBL" id="GAA0773897.1"/>
    </source>
</evidence>
<dbReference type="InterPro" id="IPR036388">
    <property type="entry name" value="WH-like_DNA-bd_sf"/>
</dbReference>
<protein>
    <recommendedName>
        <fullName evidence="2">Bacterial transcriptional activator domain-containing protein</fullName>
    </recommendedName>
</protein>
<evidence type="ECO:0000259" key="2">
    <source>
        <dbReference type="SMART" id="SM01043"/>
    </source>
</evidence>
<feature type="repeat" description="TPR" evidence="1">
    <location>
        <begin position="163"/>
        <end position="196"/>
    </location>
</feature>
<dbReference type="SUPFAM" id="SSF48452">
    <property type="entry name" value="TPR-like"/>
    <property type="match status" value="1"/>
</dbReference>
<sequence>MSRVHICLLGEVDIEVDGISVTDKLSNKAIALLCFLCTNKGKKFTRDRLCTFFWNNTTIENARYNLRYSLWVLRKIFKRGNCDLFISSKDSCMINPDFDYYIDVLHFNFIMENFTDEKNPILALEKCKDIYSGEFLQGFYLKNCPDFNDWIFYEREKYQESYSTLLFKLANLYSESSMYSESILVLNEVLKINPYREDIYLELMNLHIQTNNIQAALKEYEKCEYILREELNIRPNEEITEYYKSIICNSKNTKTNSYRGDKVNEKDIKKSSVIVECYPVNEIKYFCIACITEKIMQRYSVEHLMSLDEFILKDLLRIQPKVLFINKNIKIEDNLNHFDEENRIYFSFESLLLYIEKIYPIDIHIKNISNIDDISFNMLKLFRFKNPGCKINILVDGNKSIL</sequence>
<dbReference type="RefSeq" id="WP_343826528.1">
    <property type="nucleotide sequence ID" value="NZ_BAAACI010000006.1"/>
</dbReference>
<name>A0ABN1KR06_CLOSU</name>
<dbReference type="InterPro" id="IPR016032">
    <property type="entry name" value="Sig_transdc_resp-reg_C-effctor"/>
</dbReference>
<dbReference type="SMART" id="SM01043">
    <property type="entry name" value="BTAD"/>
    <property type="match status" value="1"/>
</dbReference>
<dbReference type="PANTHER" id="PTHR35807:SF2">
    <property type="entry name" value="TRANSCRIPTIONAL ACTIVATOR DOMAIN"/>
    <property type="match status" value="1"/>
</dbReference>
<dbReference type="EMBL" id="BAAACI010000006">
    <property type="protein sequence ID" value="GAA0773897.1"/>
    <property type="molecule type" value="Genomic_DNA"/>
</dbReference>
<proteinExistence type="predicted"/>
<dbReference type="Gene3D" id="1.25.40.10">
    <property type="entry name" value="Tetratricopeptide repeat domain"/>
    <property type="match status" value="1"/>
</dbReference>
<dbReference type="SUPFAM" id="SSF46894">
    <property type="entry name" value="C-terminal effector domain of the bipartite response regulators"/>
    <property type="match status" value="1"/>
</dbReference>
<gene>
    <name evidence="3" type="ORF">GCM10008908_22820</name>
</gene>
<dbReference type="Pfam" id="PF03704">
    <property type="entry name" value="BTAD"/>
    <property type="match status" value="1"/>
</dbReference>
<keyword evidence="4" id="KW-1185">Reference proteome</keyword>
<organism evidence="3 4">
    <name type="scientific">Clostridium subterminale</name>
    <dbReference type="NCBI Taxonomy" id="1550"/>
    <lineage>
        <taxon>Bacteria</taxon>
        <taxon>Bacillati</taxon>
        <taxon>Bacillota</taxon>
        <taxon>Clostridia</taxon>
        <taxon>Eubacteriales</taxon>
        <taxon>Clostridiaceae</taxon>
        <taxon>Clostridium</taxon>
    </lineage>
</organism>
<dbReference type="PROSITE" id="PS50005">
    <property type="entry name" value="TPR"/>
    <property type="match status" value="1"/>
</dbReference>
<reference evidence="3 4" key="1">
    <citation type="journal article" date="2019" name="Int. J. Syst. Evol. Microbiol.">
        <title>The Global Catalogue of Microorganisms (GCM) 10K type strain sequencing project: providing services to taxonomists for standard genome sequencing and annotation.</title>
        <authorList>
            <consortium name="The Broad Institute Genomics Platform"/>
            <consortium name="The Broad Institute Genome Sequencing Center for Infectious Disease"/>
            <person name="Wu L."/>
            <person name="Ma J."/>
        </authorList>
    </citation>
    <scope>NUCLEOTIDE SEQUENCE [LARGE SCALE GENOMIC DNA]</scope>
    <source>
        <strain evidence="3 4">JCM 1417</strain>
    </source>
</reference>
<evidence type="ECO:0000256" key="1">
    <source>
        <dbReference type="PROSITE-ProRule" id="PRU00339"/>
    </source>
</evidence>
<dbReference type="PANTHER" id="PTHR35807">
    <property type="entry name" value="TRANSCRIPTIONAL REGULATOR REDD-RELATED"/>
    <property type="match status" value="1"/>
</dbReference>
<evidence type="ECO:0000313" key="4">
    <source>
        <dbReference type="Proteomes" id="UP001501047"/>
    </source>
</evidence>
<comment type="caution">
    <text evidence="3">The sequence shown here is derived from an EMBL/GenBank/DDBJ whole genome shotgun (WGS) entry which is preliminary data.</text>
</comment>
<dbReference type="InterPro" id="IPR011990">
    <property type="entry name" value="TPR-like_helical_dom_sf"/>
</dbReference>
<dbReference type="Proteomes" id="UP001501047">
    <property type="component" value="Unassembled WGS sequence"/>
</dbReference>
<keyword evidence="1" id="KW-0802">TPR repeat</keyword>
<dbReference type="Gene3D" id="1.10.10.10">
    <property type="entry name" value="Winged helix-like DNA-binding domain superfamily/Winged helix DNA-binding domain"/>
    <property type="match status" value="1"/>
</dbReference>
<dbReference type="InterPro" id="IPR005158">
    <property type="entry name" value="BTAD"/>
</dbReference>
<accession>A0ABN1KR06</accession>